<reference evidence="2" key="1">
    <citation type="submission" date="2016-10" db="EMBL/GenBank/DDBJ databases">
        <authorList>
            <person name="Varghese N."/>
            <person name="Submissions S."/>
        </authorList>
    </citation>
    <scope>NUCLEOTIDE SEQUENCE [LARGE SCALE GENOMIC DNA]</scope>
    <source>
        <strain evidence="2">DSM 22361</strain>
    </source>
</reference>
<protein>
    <submittedName>
        <fullName evidence="1">Uncharacterized protein</fullName>
    </submittedName>
</protein>
<accession>A0A1H6AWM7</accession>
<keyword evidence="2" id="KW-1185">Reference proteome</keyword>
<evidence type="ECO:0000313" key="1">
    <source>
        <dbReference type="EMBL" id="SEG52734.1"/>
    </source>
</evidence>
<gene>
    <name evidence="1" type="ORF">SAMN05421877_10910</name>
</gene>
<evidence type="ECO:0000313" key="2">
    <source>
        <dbReference type="Proteomes" id="UP000236731"/>
    </source>
</evidence>
<organism evidence="1 2">
    <name type="scientific">Sphingobacterium lactis</name>
    <dbReference type="NCBI Taxonomy" id="797291"/>
    <lineage>
        <taxon>Bacteria</taxon>
        <taxon>Pseudomonadati</taxon>
        <taxon>Bacteroidota</taxon>
        <taxon>Sphingobacteriia</taxon>
        <taxon>Sphingobacteriales</taxon>
        <taxon>Sphingobacteriaceae</taxon>
        <taxon>Sphingobacterium</taxon>
    </lineage>
</organism>
<proteinExistence type="predicted"/>
<name>A0A1H6AWM7_9SPHI</name>
<dbReference type="EMBL" id="FNUT01000009">
    <property type="protein sequence ID" value="SEG52734.1"/>
    <property type="molecule type" value="Genomic_DNA"/>
</dbReference>
<dbReference type="AlphaFoldDB" id="A0A1H6AWM7"/>
<sequence length="86" mass="10152">MLNHFVSNKDGHRWSNSGLLGYLSLKFERKQYPEITFALWFIGMQPECAMQYMWCTAISYRLQLGCRVSNIVDLFKKSNQFLTFCV</sequence>
<dbReference type="Proteomes" id="UP000236731">
    <property type="component" value="Unassembled WGS sequence"/>
</dbReference>